<keyword evidence="2" id="KW-0698">rRNA processing</keyword>
<organism evidence="4 5">
    <name type="scientific">Coemansia spiralis</name>
    <dbReference type="NCBI Taxonomy" id="417178"/>
    <lineage>
        <taxon>Eukaryota</taxon>
        <taxon>Fungi</taxon>
        <taxon>Fungi incertae sedis</taxon>
        <taxon>Zoopagomycota</taxon>
        <taxon>Kickxellomycotina</taxon>
        <taxon>Kickxellomycetes</taxon>
        <taxon>Kickxellales</taxon>
        <taxon>Kickxellaceae</taxon>
        <taxon>Coemansia</taxon>
    </lineage>
</organism>
<dbReference type="OrthoDB" id="263560at2759"/>
<proteinExistence type="inferred from homology"/>
<evidence type="ECO:0000313" key="4">
    <source>
        <dbReference type="EMBL" id="KAJ2679664.1"/>
    </source>
</evidence>
<dbReference type="Proteomes" id="UP001151518">
    <property type="component" value="Unassembled WGS sequence"/>
</dbReference>
<protein>
    <submittedName>
        <fullName evidence="4">rRNA accumulation- protein</fullName>
    </submittedName>
</protein>
<gene>
    <name evidence="4" type="primary">TSR2</name>
    <name evidence="4" type="ORF">GGI25_001354</name>
</gene>
<evidence type="ECO:0000313" key="5">
    <source>
        <dbReference type="Proteomes" id="UP001151518"/>
    </source>
</evidence>
<feature type="compositionally biased region" description="Low complexity" evidence="3">
    <location>
        <begin position="159"/>
        <end position="173"/>
    </location>
</feature>
<comment type="similarity">
    <text evidence="1">Belongs to the TSR2 family.</text>
</comment>
<dbReference type="EMBL" id="JANBTW010000010">
    <property type="protein sequence ID" value="KAJ2679664.1"/>
    <property type="molecule type" value="Genomic_DNA"/>
</dbReference>
<evidence type="ECO:0000256" key="1">
    <source>
        <dbReference type="ARBA" id="ARBA00006524"/>
    </source>
</evidence>
<evidence type="ECO:0000256" key="2">
    <source>
        <dbReference type="ARBA" id="ARBA00022552"/>
    </source>
</evidence>
<name>A0A9W8GAS4_9FUNG</name>
<dbReference type="Pfam" id="PF10273">
    <property type="entry name" value="WGG"/>
    <property type="match status" value="1"/>
</dbReference>
<feature type="region of interest" description="Disordered" evidence="3">
    <location>
        <begin position="122"/>
        <end position="173"/>
    </location>
</feature>
<feature type="compositionally biased region" description="Low complexity" evidence="3">
    <location>
        <begin position="133"/>
        <end position="142"/>
    </location>
</feature>
<feature type="compositionally biased region" description="Acidic residues" evidence="3">
    <location>
        <begin position="149"/>
        <end position="158"/>
    </location>
</feature>
<dbReference type="InterPro" id="IPR019398">
    <property type="entry name" value="Pre-rRNA_process_TSR2"/>
</dbReference>
<reference evidence="4" key="1">
    <citation type="submission" date="2022-07" db="EMBL/GenBank/DDBJ databases">
        <title>Phylogenomic reconstructions and comparative analyses of Kickxellomycotina fungi.</title>
        <authorList>
            <person name="Reynolds N.K."/>
            <person name="Stajich J.E."/>
            <person name="Barry K."/>
            <person name="Grigoriev I.V."/>
            <person name="Crous P."/>
            <person name="Smith M.E."/>
        </authorList>
    </citation>
    <scope>NUCLEOTIDE SEQUENCE</scope>
    <source>
        <strain evidence="4">NRRL 3115</strain>
    </source>
</reference>
<dbReference type="GO" id="GO:0006364">
    <property type="term" value="P:rRNA processing"/>
    <property type="evidence" value="ECO:0007669"/>
    <property type="project" value="UniProtKB-KW"/>
</dbReference>
<comment type="caution">
    <text evidence="4">The sequence shown here is derived from an EMBL/GenBank/DDBJ whole genome shotgun (WGS) entry which is preliminary data.</text>
</comment>
<accession>A0A9W8GAS4</accession>
<dbReference type="PANTHER" id="PTHR21250">
    <property type="entry name" value="PRE-RRNA-PROCESSING PROTEIN TSR2 HOMOLOG"/>
    <property type="match status" value="1"/>
</dbReference>
<evidence type="ECO:0000256" key="3">
    <source>
        <dbReference type="SAM" id="MobiDB-lite"/>
    </source>
</evidence>
<dbReference type="AlphaFoldDB" id="A0A9W8GAS4"/>
<sequence length="173" mass="18837">MASGEAKIHPNKEAFIEGVDHILAKWTALELAVQNGWGGRSTQKKRENMVDEVVEYFDRLVQKRQAVESTELEELLVDIMGEDFNVMLEDGSEKEVADRICQIFEECKQGNFATVDRLADERDAREAKGAGGSAASKSQAAQHPGASNEDNDLSDSDDGGSSSGSESDAPMQE</sequence>